<dbReference type="PANTHER" id="PTHR46791:SF5">
    <property type="entry name" value="CLR5 DOMAIN-CONTAINING PROTEIN-RELATED"/>
    <property type="match status" value="1"/>
</dbReference>
<reference evidence="2 3" key="1">
    <citation type="submission" date="2014-04" db="EMBL/GenBank/DDBJ databases">
        <authorList>
            <consortium name="DOE Joint Genome Institute"/>
            <person name="Kuo A."/>
            <person name="Kohler A."/>
            <person name="Costa M.D."/>
            <person name="Nagy L.G."/>
            <person name="Floudas D."/>
            <person name="Copeland A."/>
            <person name="Barry K.W."/>
            <person name="Cichocki N."/>
            <person name="Veneault-Fourrey C."/>
            <person name="LaButti K."/>
            <person name="Lindquist E.A."/>
            <person name="Lipzen A."/>
            <person name="Lundell T."/>
            <person name="Morin E."/>
            <person name="Murat C."/>
            <person name="Sun H."/>
            <person name="Tunlid A."/>
            <person name="Henrissat B."/>
            <person name="Grigoriev I.V."/>
            <person name="Hibbett D.S."/>
            <person name="Martin F."/>
            <person name="Nordberg H.P."/>
            <person name="Cantor M.N."/>
            <person name="Hua S.X."/>
        </authorList>
    </citation>
    <scope>NUCLEOTIDE SEQUENCE [LARGE SCALE GENOMIC DNA]</scope>
    <source>
        <strain evidence="2 3">441</strain>
    </source>
</reference>
<proteinExistence type="predicted"/>
<feature type="domain" description="Integrase core" evidence="1">
    <location>
        <begin position="50"/>
        <end position="86"/>
    </location>
</feature>
<dbReference type="PANTHER" id="PTHR46791">
    <property type="entry name" value="EXPRESSED PROTEIN"/>
    <property type="match status" value="1"/>
</dbReference>
<dbReference type="EMBL" id="KN834280">
    <property type="protein sequence ID" value="KIK11194.1"/>
    <property type="molecule type" value="Genomic_DNA"/>
</dbReference>
<evidence type="ECO:0000259" key="1">
    <source>
        <dbReference type="Pfam" id="PF24764"/>
    </source>
</evidence>
<feature type="non-terminal residue" evidence="2">
    <location>
        <position position="1"/>
    </location>
</feature>
<evidence type="ECO:0000313" key="2">
    <source>
        <dbReference type="EMBL" id="KIK11194.1"/>
    </source>
</evidence>
<gene>
    <name evidence="2" type="ORF">PISMIDRAFT_40599</name>
</gene>
<evidence type="ECO:0000313" key="3">
    <source>
        <dbReference type="Proteomes" id="UP000054018"/>
    </source>
</evidence>
<name>A0A0C9YB12_9AGAM</name>
<dbReference type="OrthoDB" id="2686689at2759"/>
<dbReference type="Proteomes" id="UP000054018">
    <property type="component" value="Unassembled WGS sequence"/>
</dbReference>
<feature type="non-terminal residue" evidence="2">
    <location>
        <position position="88"/>
    </location>
</feature>
<sequence>KPESGFRYLLGYLRRHGIRVQQKRVWQSLSRVDRLGQQLRERRVIKRRAYHVKRSNSLWHIDGHHKLIRWGFVIHGMVDGYCRTVCHF</sequence>
<dbReference type="AlphaFoldDB" id="A0A0C9YB12"/>
<dbReference type="InterPro" id="IPR058913">
    <property type="entry name" value="Integrase_dom_put"/>
</dbReference>
<dbReference type="STRING" id="765257.A0A0C9YB12"/>
<organism evidence="2 3">
    <name type="scientific">Pisolithus microcarpus 441</name>
    <dbReference type="NCBI Taxonomy" id="765257"/>
    <lineage>
        <taxon>Eukaryota</taxon>
        <taxon>Fungi</taxon>
        <taxon>Dikarya</taxon>
        <taxon>Basidiomycota</taxon>
        <taxon>Agaricomycotina</taxon>
        <taxon>Agaricomycetes</taxon>
        <taxon>Agaricomycetidae</taxon>
        <taxon>Boletales</taxon>
        <taxon>Sclerodermatineae</taxon>
        <taxon>Pisolithaceae</taxon>
        <taxon>Pisolithus</taxon>
    </lineage>
</organism>
<protein>
    <recommendedName>
        <fullName evidence="1">Integrase core domain-containing protein</fullName>
    </recommendedName>
</protein>
<dbReference type="Pfam" id="PF24764">
    <property type="entry name" value="rva_4"/>
    <property type="match status" value="1"/>
</dbReference>
<dbReference type="HOGENOM" id="CLU_177206_0_0_1"/>
<accession>A0A0C9YB12</accession>
<reference evidence="3" key="2">
    <citation type="submission" date="2015-01" db="EMBL/GenBank/DDBJ databases">
        <title>Evolutionary Origins and Diversification of the Mycorrhizal Mutualists.</title>
        <authorList>
            <consortium name="DOE Joint Genome Institute"/>
            <consortium name="Mycorrhizal Genomics Consortium"/>
            <person name="Kohler A."/>
            <person name="Kuo A."/>
            <person name="Nagy L.G."/>
            <person name="Floudas D."/>
            <person name="Copeland A."/>
            <person name="Barry K.W."/>
            <person name="Cichocki N."/>
            <person name="Veneault-Fourrey C."/>
            <person name="LaButti K."/>
            <person name="Lindquist E.A."/>
            <person name="Lipzen A."/>
            <person name="Lundell T."/>
            <person name="Morin E."/>
            <person name="Murat C."/>
            <person name="Riley R."/>
            <person name="Ohm R."/>
            <person name="Sun H."/>
            <person name="Tunlid A."/>
            <person name="Henrissat B."/>
            <person name="Grigoriev I.V."/>
            <person name="Hibbett D.S."/>
            <person name="Martin F."/>
        </authorList>
    </citation>
    <scope>NUCLEOTIDE SEQUENCE [LARGE SCALE GENOMIC DNA]</scope>
    <source>
        <strain evidence="3">441</strain>
    </source>
</reference>
<keyword evidence="3" id="KW-1185">Reference proteome</keyword>